<sequence length="985" mass="102607">MKTGKLALLATLLSALTLGSLVPPAAAAEQPVQETVSPAAEAPGSEPAPAQDQSAPLQSLPSAVSDPDTAPEATVLPSPEVSLPPVEAVPSESGESSGEAEDDGYEYVPVGEGHVVPGPDSPLITEADGSVHPAVESGENEHAPSARSAEDPASMLSAVARAGNIKVTLVRATVHGNGNLVDLTAARNSISSASSYWRAMSNNRLSMSIASEKVHYSASAYANDDYATMMNKIARELKWVDNPYTALVVFVPTADLKSGGYGGILGGGWTVGGTAGRILMPAPSAFTNNVVTHEVGHVLGLLHANSLQCTNGRSDVSRAANGRWSDGACSSREYGDTTDLMGSAQYNQPVINSYFWDVGKFGNGNEVLNAGRISGSKTYTLRPWGGSGTNRAVKFTDPVSGEVYYLELRQPAGYDQYLQWGPAGNRGVKIVKADAVNTWSVFSLIIPPSTRPFAGYYNTNHAWQAGQTFTTHTGTIIRINSVTADSASVTIGTEPSIPSVADLVAIDPSGNLVNYRSNASGGFSGTRQIGTGWSGTVSAHSVDWNGDGVLDLVAQTSGGTLNVYYGYKTGGFSGPATIGEGWSGLRITVGKWAAGDSLPGVIAVDTRGRAWSYRNRSGGYLSPGSVIATGYDPKNFAITDMNKDGVPELVSTMNNGTLVSRKRTSAGAAGAQVQIGVGWHNATSIRAAVDFNGKGSRGLLATFTDGKLAYYNSNGTGWSGSWTAGTGWNGFLPLGTQRAPGPGPSIAAADIVTLTGGYLQRYAAKLNGVLDKPVRIGEGFHAVQSFHTVDWNRDGVMDVLVQWEEGTLTVFYGAATGGFASSRTVGVGWGGLTISLDRPANGLPGILGIDAMGNLRSYVNVDGVSLLQGGGIVGVGWSGLRIQVLDWDGDGISDVLAAAPNGDMRFYRRTVGGYFIQGAQTIGSGWDSMNSISVGTDLTGNGGMSLVARSKKGDLYNYAILGSGRWGTVQKLGETWTNLRIAGAR</sequence>
<keyword evidence="2" id="KW-0732">Signal</keyword>
<feature type="compositionally biased region" description="Low complexity" evidence="1">
    <location>
        <begin position="106"/>
        <end position="118"/>
    </location>
</feature>
<dbReference type="Gene3D" id="3.40.390.10">
    <property type="entry name" value="Collagenase (Catalytic Domain)"/>
    <property type="match status" value="1"/>
</dbReference>
<dbReference type="SUPFAM" id="SSF69318">
    <property type="entry name" value="Integrin alpha N-terminal domain"/>
    <property type="match status" value="3"/>
</dbReference>
<feature type="compositionally biased region" description="Basic and acidic residues" evidence="1">
    <location>
        <begin position="139"/>
        <end position="150"/>
    </location>
</feature>
<name>A0ABR8YGT5_9MICC</name>
<comment type="caution">
    <text evidence="3">The sequence shown here is derived from an EMBL/GenBank/DDBJ whole genome shotgun (WGS) entry which is preliminary data.</text>
</comment>
<dbReference type="SUPFAM" id="SSF55486">
    <property type="entry name" value="Metalloproteases ('zincins'), catalytic domain"/>
    <property type="match status" value="2"/>
</dbReference>
<feature type="compositionally biased region" description="Polar residues" evidence="1">
    <location>
        <begin position="51"/>
        <end position="62"/>
    </location>
</feature>
<evidence type="ECO:0000256" key="1">
    <source>
        <dbReference type="SAM" id="MobiDB-lite"/>
    </source>
</evidence>
<protein>
    <recommendedName>
        <fullName evidence="5">Repeat domain-containing protein</fullName>
    </recommendedName>
</protein>
<evidence type="ECO:0000313" key="4">
    <source>
        <dbReference type="Proteomes" id="UP000652763"/>
    </source>
</evidence>
<dbReference type="RefSeq" id="WP_191746390.1">
    <property type="nucleotide sequence ID" value="NZ_JACSQC010000003.1"/>
</dbReference>
<dbReference type="PANTHER" id="PTHR44103">
    <property type="entry name" value="PROPROTEIN CONVERTASE P"/>
    <property type="match status" value="1"/>
</dbReference>
<dbReference type="EMBL" id="JACSQC010000003">
    <property type="protein sequence ID" value="MBD8043427.1"/>
    <property type="molecule type" value="Genomic_DNA"/>
</dbReference>
<evidence type="ECO:0000256" key="2">
    <source>
        <dbReference type="SAM" id="SignalP"/>
    </source>
</evidence>
<proteinExistence type="predicted"/>
<dbReference type="InterPro" id="IPR028994">
    <property type="entry name" value="Integrin_alpha_N"/>
</dbReference>
<feature type="region of interest" description="Disordered" evidence="1">
    <location>
        <begin position="26"/>
        <end position="152"/>
    </location>
</feature>
<feature type="signal peptide" evidence="2">
    <location>
        <begin position="1"/>
        <end position="27"/>
    </location>
</feature>
<gene>
    <name evidence="3" type="ORF">H9638_06325</name>
</gene>
<reference evidence="3 4" key="1">
    <citation type="submission" date="2020-08" db="EMBL/GenBank/DDBJ databases">
        <title>A Genomic Blueprint of the Chicken Gut Microbiome.</title>
        <authorList>
            <person name="Gilroy R."/>
            <person name="Ravi A."/>
            <person name="Getino M."/>
            <person name="Pursley I."/>
            <person name="Horton D.L."/>
            <person name="Alikhan N.-F."/>
            <person name="Baker D."/>
            <person name="Gharbi K."/>
            <person name="Hall N."/>
            <person name="Watson M."/>
            <person name="Adriaenssens E.M."/>
            <person name="Foster-Nyarko E."/>
            <person name="Jarju S."/>
            <person name="Secka A."/>
            <person name="Antonio M."/>
            <person name="Oren A."/>
            <person name="Chaudhuri R."/>
            <person name="La Ragione R.M."/>
            <person name="Hildebrand F."/>
            <person name="Pallen M.J."/>
        </authorList>
    </citation>
    <scope>NUCLEOTIDE SEQUENCE [LARGE SCALE GENOMIC DNA]</scope>
    <source>
        <strain evidence="3 4">Sa2BUA2</strain>
    </source>
</reference>
<accession>A0ABR8YGT5</accession>
<organism evidence="3 4">
    <name type="scientific">Arthrobacter pullicola</name>
    <dbReference type="NCBI Taxonomy" id="2762224"/>
    <lineage>
        <taxon>Bacteria</taxon>
        <taxon>Bacillati</taxon>
        <taxon>Actinomycetota</taxon>
        <taxon>Actinomycetes</taxon>
        <taxon>Micrococcales</taxon>
        <taxon>Micrococcaceae</taxon>
        <taxon>Arthrobacter</taxon>
    </lineage>
</organism>
<evidence type="ECO:0008006" key="5">
    <source>
        <dbReference type="Google" id="ProtNLM"/>
    </source>
</evidence>
<keyword evidence="4" id="KW-1185">Reference proteome</keyword>
<evidence type="ECO:0000313" key="3">
    <source>
        <dbReference type="EMBL" id="MBD8043427.1"/>
    </source>
</evidence>
<feature type="compositionally biased region" description="Low complexity" evidence="1">
    <location>
        <begin position="75"/>
        <end position="97"/>
    </location>
</feature>
<dbReference type="Proteomes" id="UP000652763">
    <property type="component" value="Unassembled WGS sequence"/>
</dbReference>
<feature type="chain" id="PRO_5047288508" description="Repeat domain-containing protein" evidence="2">
    <location>
        <begin position="28"/>
        <end position="985"/>
    </location>
</feature>
<dbReference type="InterPro" id="IPR024079">
    <property type="entry name" value="MetalloPept_cat_dom_sf"/>
</dbReference>
<feature type="compositionally biased region" description="Low complexity" evidence="1">
    <location>
        <begin position="26"/>
        <end position="50"/>
    </location>
</feature>
<dbReference type="PANTHER" id="PTHR44103:SF1">
    <property type="entry name" value="PROPROTEIN CONVERTASE P"/>
    <property type="match status" value="1"/>
</dbReference>